<evidence type="ECO:0000259" key="1">
    <source>
        <dbReference type="Pfam" id="PF01408"/>
    </source>
</evidence>
<dbReference type="PANTHER" id="PTHR42840:SF6">
    <property type="entry name" value="BINDING ROSSMANN FOLD OXIDOREDUCTASE, PUTATIVE (AFU_ORTHOLOGUE AFUA_3G11930)-RELATED"/>
    <property type="match status" value="1"/>
</dbReference>
<dbReference type="SUPFAM" id="SSF51735">
    <property type="entry name" value="NAD(P)-binding Rossmann-fold domains"/>
    <property type="match status" value="1"/>
</dbReference>
<dbReference type="Pfam" id="PF01408">
    <property type="entry name" value="GFO_IDH_MocA"/>
    <property type="match status" value="1"/>
</dbReference>
<dbReference type="GO" id="GO:0000166">
    <property type="term" value="F:nucleotide binding"/>
    <property type="evidence" value="ECO:0007669"/>
    <property type="project" value="InterPro"/>
</dbReference>
<protein>
    <submittedName>
        <fullName evidence="2">YdgJ protein</fullName>
    </submittedName>
</protein>
<dbReference type="Gene3D" id="3.40.50.720">
    <property type="entry name" value="NAD(P)-binding Rossmann-like Domain"/>
    <property type="match status" value="1"/>
</dbReference>
<comment type="caution">
    <text evidence="2">The sequence shown here is derived from an EMBL/GenBank/DDBJ whole genome shotgun (WGS) entry which is preliminary data.</text>
</comment>
<dbReference type="EMBL" id="CAJNJA010053284">
    <property type="protein sequence ID" value="CAE7849913.1"/>
    <property type="molecule type" value="Genomic_DNA"/>
</dbReference>
<sequence length="185" mass="20346">MAAKAPNAILFGTGEYTTGLTPSGQAKSDKSLGVVALTFFDLRAKGKIGDRIAMVGTNGDKEPKIKEHFSRNLTFPNIGSKEFEFFPKEGKNPKAFLDAIKAFKPGDVCTVFTPDDTHFEICKAALQGGVHVLVTKPMVKTLAQHKELVRIAKEKGVLLQIEVHKRFDPIYNDARQRIQNLGDFG</sequence>
<dbReference type="Proteomes" id="UP000601435">
    <property type="component" value="Unassembled WGS sequence"/>
</dbReference>
<dbReference type="InterPro" id="IPR036291">
    <property type="entry name" value="NAD(P)-bd_dom_sf"/>
</dbReference>
<gene>
    <name evidence="2" type="primary">ydgJ</name>
    <name evidence="2" type="ORF">SNEC2469_LOCUS26309</name>
</gene>
<evidence type="ECO:0000313" key="3">
    <source>
        <dbReference type="Proteomes" id="UP000601435"/>
    </source>
</evidence>
<dbReference type="GO" id="GO:0005737">
    <property type="term" value="C:cytoplasm"/>
    <property type="evidence" value="ECO:0007669"/>
    <property type="project" value="TreeGrafter"/>
</dbReference>
<proteinExistence type="predicted"/>
<dbReference type="OrthoDB" id="444468at2759"/>
<dbReference type="AlphaFoldDB" id="A0A813A4I7"/>
<dbReference type="GO" id="GO:0016491">
    <property type="term" value="F:oxidoreductase activity"/>
    <property type="evidence" value="ECO:0007669"/>
    <property type="project" value="TreeGrafter"/>
</dbReference>
<accession>A0A813A4I7</accession>
<dbReference type="PANTHER" id="PTHR42840">
    <property type="entry name" value="NAD(P)-BINDING ROSSMANN-FOLD SUPERFAMILY PROTEIN-RELATED"/>
    <property type="match status" value="1"/>
</dbReference>
<organism evidence="2 3">
    <name type="scientific">Symbiodinium necroappetens</name>
    <dbReference type="NCBI Taxonomy" id="1628268"/>
    <lineage>
        <taxon>Eukaryota</taxon>
        <taxon>Sar</taxon>
        <taxon>Alveolata</taxon>
        <taxon>Dinophyceae</taxon>
        <taxon>Suessiales</taxon>
        <taxon>Symbiodiniaceae</taxon>
        <taxon>Symbiodinium</taxon>
    </lineage>
</organism>
<name>A0A813A4I7_9DINO</name>
<evidence type="ECO:0000313" key="2">
    <source>
        <dbReference type="EMBL" id="CAE7849913.1"/>
    </source>
</evidence>
<feature type="domain" description="Gfo/Idh/MocA-like oxidoreductase N-terminal" evidence="1">
    <location>
        <begin position="104"/>
        <end position="161"/>
    </location>
</feature>
<keyword evidence="3" id="KW-1185">Reference proteome</keyword>
<dbReference type="GO" id="GO:0006740">
    <property type="term" value="P:NADPH regeneration"/>
    <property type="evidence" value="ECO:0007669"/>
    <property type="project" value="TreeGrafter"/>
</dbReference>
<dbReference type="InterPro" id="IPR000683">
    <property type="entry name" value="Gfo/Idh/MocA-like_OxRdtase_N"/>
</dbReference>
<reference evidence="2" key="1">
    <citation type="submission" date="2021-02" db="EMBL/GenBank/DDBJ databases">
        <authorList>
            <person name="Dougan E. K."/>
            <person name="Rhodes N."/>
            <person name="Thang M."/>
            <person name="Chan C."/>
        </authorList>
    </citation>
    <scope>NUCLEOTIDE SEQUENCE</scope>
</reference>
<feature type="non-terminal residue" evidence="2">
    <location>
        <position position="1"/>
    </location>
</feature>